<feature type="transmembrane region" description="Helical" evidence="1">
    <location>
        <begin position="149"/>
        <end position="170"/>
    </location>
</feature>
<dbReference type="InterPro" id="IPR037997">
    <property type="entry name" value="Dgk1-like"/>
</dbReference>
<reference evidence="2" key="1">
    <citation type="submission" date="2018-05" db="EMBL/GenBank/DDBJ databases">
        <authorList>
            <person name="Lanie J.A."/>
            <person name="Ng W.-L."/>
            <person name="Kazmierczak K.M."/>
            <person name="Andrzejewski T.M."/>
            <person name="Davidsen T.M."/>
            <person name="Wayne K.J."/>
            <person name="Tettelin H."/>
            <person name="Glass J.I."/>
            <person name="Rusch D."/>
            <person name="Podicherti R."/>
            <person name="Tsui H.-C.T."/>
            <person name="Winkler M.E."/>
        </authorList>
    </citation>
    <scope>NUCLEOTIDE SEQUENCE</scope>
</reference>
<dbReference type="AlphaFoldDB" id="A0A381N9C6"/>
<dbReference type="PANTHER" id="PTHR31303">
    <property type="entry name" value="CTP-DEPENDENT DIACYLGLYCEROL KINASE 1"/>
    <property type="match status" value="1"/>
</dbReference>
<gene>
    <name evidence="2" type="ORF">METZ01_LOCUS4075</name>
</gene>
<sequence>MNPMRRYLDLLVASRERRAVQGVPPPPVWRRLFHIVAGSSIPLAAIWVSETVMVWALAILASQALGLDLVRLRAGWLNALFIRWLAPLLKQDEATHNTGATYMLIAALVVYVLYGKEVAIPVMLFLSLGDPAAAIVGRSMPGPRILGKSPLGTAAFIGVGAGAVAVLVAADGIDQHWALWVGAGVAGLVELASIPPDDNLSIPLVAGTAMFVLGA</sequence>
<accession>A0A381N9C6</accession>
<keyword evidence="1" id="KW-1133">Transmembrane helix</keyword>
<dbReference type="EMBL" id="UINC01000212">
    <property type="protein sequence ID" value="SUZ51221.1"/>
    <property type="molecule type" value="Genomic_DNA"/>
</dbReference>
<organism evidence="2">
    <name type="scientific">marine metagenome</name>
    <dbReference type="NCBI Taxonomy" id="408172"/>
    <lineage>
        <taxon>unclassified sequences</taxon>
        <taxon>metagenomes</taxon>
        <taxon>ecological metagenomes</taxon>
    </lineage>
</organism>
<proteinExistence type="predicted"/>
<protein>
    <recommendedName>
        <fullName evidence="3">Dolichol kinase</fullName>
    </recommendedName>
</protein>
<name>A0A381N9C6_9ZZZZ</name>
<evidence type="ECO:0008006" key="3">
    <source>
        <dbReference type="Google" id="ProtNLM"/>
    </source>
</evidence>
<keyword evidence="1" id="KW-0812">Transmembrane</keyword>
<evidence type="ECO:0000313" key="2">
    <source>
        <dbReference type="EMBL" id="SUZ51221.1"/>
    </source>
</evidence>
<dbReference type="PANTHER" id="PTHR31303:SF1">
    <property type="entry name" value="CTP-DEPENDENT DIACYLGLYCEROL KINASE 1"/>
    <property type="match status" value="1"/>
</dbReference>
<feature type="transmembrane region" description="Helical" evidence="1">
    <location>
        <begin position="176"/>
        <end position="194"/>
    </location>
</feature>
<evidence type="ECO:0000256" key="1">
    <source>
        <dbReference type="SAM" id="Phobius"/>
    </source>
</evidence>
<keyword evidence="1" id="KW-0472">Membrane</keyword>
<dbReference type="GO" id="GO:0004143">
    <property type="term" value="F:ATP-dependent diacylglycerol kinase activity"/>
    <property type="evidence" value="ECO:0007669"/>
    <property type="project" value="InterPro"/>
</dbReference>